<feature type="compositionally biased region" description="Basic and acidic residues" evidence="1">
    <location>
        <begin position="110"/>
        <end position="124"/>
    </location>
</feature>
<sequence>MGTTETPQKNGRPPIVKLDMGLKLAEQWVNNMTKAGEDEPTEVESEARPKRLGLGAKVSRRAKVGPSNDPIERKLLAKLKVGKRKATKSAEVSIPFGRDGSDTEDEDDLESRTRAFDKKKISRF</sequence>
<dbReference type="OrthoDB" id="1908779at2759"/>
<evidence type="ECO:0000313" key="3">
    <source>
        <dbReference type="Proteomes" id="UP000327013"/>
    </source>
</evidence>
<dbReference type="PANTHER" id="PTHR35741:SF1">
    <property type="entry name" value="FACTOR CWC22-LIKE PROTEIN, PUTATIVE (DUF3245)-RELATED"/>
    <property type="match status" value="1"/>
</dbReference>
<keyword evidence="3" id="KW-1185">Reference proteome</keyword>
<gene>
    <name evidence="2" type="ORF">FH972_003925</name>
</gene>
<dbReference type="PANTHER" id="PTHR35741">
    <property type="entry name" value="FACTOR CWC22-LIKE PROTEIN, PUTATIVE (DUF3245)-RELATED"/>
    <property type="match status" value="1"/>
</dbReference>
<dbReference type="AlphaFoldDB" id="A0A5N6QK25"/>
<evidence type="ECO:0000313" key="2">
    <source>
        <dbReference type="EMBL" id="KAE7999505.1"/>
    </source>
</evidence>
<reference evidence="2 3" key="1">
    <citation type="submission" date="2019-06" db="EMBL/GenBank/DDBJ databases">
        <title>A chromosomal-level reference genome of Carpinus fangiana (Coryloideae, Betulaceae).</title>
        <authorList>
            <person name="Yang X."/>
            <person name="Wang Z."/>
            <person name="Zhang L."/>
            <person name="Hao G."/>
            <person name="Liu J."/>
            <person name="Yang Y."/>
        </authorList>
    </citation>
    <scope>NUCLEOTIDE SEQUENCE [LARGE SCALE GENOMIC DNA]</scope>
    <source>
        <strain evidence="2">Cfa_2016G</strain>
        <tissue evidence="2">Leaf</tissue>
    </source>
</reference>
<proteinExistence type="predicted"/>
<organism evidence="2 3">
    <name type="scientific">Carpinus fangiana</name>
    <dbReference type="NCBI Taxonomy" id="176857"/>
    <lineage>
        <taxon>Eukaryota</taxon>
        <taxon>Viridiplantae</taxon>
        <taxon>Streptophyta</taxon>
        <taxon>Embryophyta</taxon>
        <taxon>Tracheophyta</taxon>
        <taxon>Spermatophyta</taxon>
        <taxon>Magnoliopsida</taxon>
        <taxon>eudicotyledons</taxon>
        <taxon>Gunneridae</taxon>
        <taxon>Pentapetalae</taxon>
        <taxon>rosids</taxon>
        <taxon>fabids</taxon>
        <taxon>Fagales</taxon>
        <taxon>Betulaceae</taxon>
        <taxon>Carpinus</taxon>
    </lineage>
</organism>
<dbReference type="InterPro" id="IPR021641">
    <property type="entry name" value="DUF3245"/>
</dbReference>
<dbReference type="Pfam" id="PF11595">
    <property type="entry name" value="DUF3245"/>
    <property type="match status" value="1"/>
</dbReference>
<feature type="region of interest" description="Disordered" evidence="1">
    <location>
        <begin position="33"/>
        <end position="54"/>
    </location>
</feature>
<evidence type="ECO:0000256" key="1">
    <source>
        <dbReference type="SAM" id="MobiDB-lite"/>
    </source>
</evidence>
<protein>
    <submittedName>
        <fullName evidence="2">Uncharacterized protein</fullName>
    </submittedName>
</protein>
<accession>A0A5N6QK25</accession>
<name>A0A5N6QK25_9ROSI</name>
<dbReference type="Proteomes" id="UP000327013">
    <property type="component" value="Chromosome 1"/>
</dbReference>
<dbReference type="EMBL" id="CM017321">
    <property type="protein sequence ID" value="KAE7999505.1"/>
    <property type="molecule type" value="Genomic_DNA"/>
</dbReference>
<feature type="region of interest" description="Disordered" evidence="1">
    <location>
        <begin position="87"/>
        <end position="124"/>
    </location>
</feature>